<gene>
    <name evidence="1" type="ORF">BT93_L4268</name>
</gene>
<evidence type="ECO:0000313" key="1">
    <source>
        <dbReference type="EMBL" id="KAF7851265.1"/>
    </source>
</evidence>
<dbReference type="Gramene" id="rna-gnl|WGS:JABURB|Cocit.L4268.1">
    <property type="protein sequence ID" value="cds-KAF7851265.1"/>
    <property type="gene ID" value="gene-BT93_L4268"/>
</dbReference>
<dbReference type="Gene3D" id="3.40.50.1240">
    <property type="entry name" value="Phosphoglycerate mutase-like"/>
    <property type="match status" value="1"/>
</dbReference>
<sequence length="306" mass="34350">MRFLNVKRQIFMQRTPNLSPTKFRCRSLALFFAASMATASLLRPHHHRQHQQHVVVMRHGDRLDNVDPSWLSTAPRPWDPPLAEAGQDRAINVAKLLPAQLGFPIHRVVVSPFRRCVDTALGLMAGLSAQDEDPGMATGNGSIDPSKVKVSIEYGLGELFNHRAIRHPPPSPTNHADWGFNVPEIEALIPADALDNTVMPVFSELPQWEETEPRARERYLHTIRSLADRYPSENLLLITHGEAVKVTVSTHLEDAAKFKIRMDYCGYAQLRRQVVRDGDPFEASEFELLASHGQTGIHCLPMTSPL</sequence>
<reference evidence="1" key="1">
    <citation type="submission" date="2020-05" db="EMBL/GenBank/DDBJ databases">
        <title>WGS assembly of Corymbia citriodora subspecies variegata.</title>
        <authorList>
            <person name="Barry K."/>
            <person name="Hundley H."/>
            <person name="Shu S."/>
            <person name="Jenkins J."/>
            <person name="Grimwood J."/>
            <person name="Baten A."/>
        </authorList>
    </citation>
    <scope>NUCLEOTIDE SEQUENCE</scope>
    <source>
        <strain evidence="1">CV2-018</strain>
    </source>
</reference>
<evidence type="ECO:0000313" key="2">
    <source>
        <dbReference type="Proteomes" id="UP000806378"/>
    </source>
</evidence>
<comment type="caution">
    <text evidence="1">The sequence shown here is derived from an EMBL/GenBank/DDBJ whole genome shotgun (WGS) entry which is preliminary data.</text>
</comment>
<dbReference type="InterPro" id="IPR012398">
    <property type="entry name" value="PRIB5"/>
</dbReference>
<protein>
    <recommendedName>
        <fullName evidence="3">Phosphoglycerate mutase family protein</fullName>
    </recommendedName>
</protein>
<dbReference type="PANTHER" id="PTHR16469">
    <property type="entry name" value="UBIQUITIN-ASSOCIATED AND SH3 DOMAIN-CONTAINING BA-RELATED"/>
    <property type="match status" value="1"/>
</dbReference>
<dbReference type="Proteomes" id="UP000806378">
    <property type="component" value="Unassembled WGS sequence"/>
</dbReference>
<dbReference type="SMART" id="SM00855">
    <property type="entry name" value="PGAM"/>
    <property type="match status" value="1"/>
</dbReference>
<organism evidence="1 2">
    <name type="scientific">Corymbia citriodora subsp. variegata</name>
    <dbReference type="NCBI Taxonomy" id="360336"/>
    <lineage>
        <taxon>Eukaryota</taxon>
        <taxon>Viridiplantae</taxon>
        <taxon>Streptophyta</taxon>
        <taxon>Embryophyta</taxon>
        <taxon>Tracheophyta</taxon>
        <taxon>Spermatophyta</taxon>
        <taxon>Magnoliopsida</taxon>
        <taxon>eudicotyledons</taxon>
        <taxon>Gunneridae</taxon>
        <taxon>Pentapetalae</taxon>
        <taxon>rosids</taxon>
        <taxon>malvids</taxon>
        <taxon>Myrtales</taxon>
        <taxon>Myrtaceae</taxon>
        <taxon>Myrtoideae</taxon>
        <taxon>Eucalypteae</taxon>
        <taxon>Corymbia</taxon>
    </lineage>
</organism>
<keyword evidence="2" id="KW-1185">Reference proteome</keyword>
<accession>A0A8T0CYW7</accession>
<dbReference type="InterPro" id="IPR013078">
    <property type="entry name" value="His_Pase_superF_clade-1"/>
</dbReference>
<dbReference type="InterPro" id="IPR051710">
    <property type="entry name" value="Phosphatase_SH3-domain"/>
</dbReference>
<dbReference type="EMBL" id="MU089554">
    <property type="protein sequence ID" value="KAF7851265.1"/>
    <property type="molecule type" value="Genomic_DNA"/>
</dbReference>
<dbReference type="Pfam" id="PF00300">
    <property type="entry name" value="His_Phos_1"/>
    <property type="match status" value="1"/>
</dbReference>
<evidence type="ECO:0008006" key="3">
    <source>
        <dbReference type="Google" id="ProtNLM"/>
    </source>
</evidence>
<proteinExistence type="predicted"/>
<dbReference type="PANTHER" id="PTHR16469:SF27">
    <property type="entry name" value="UBIQUITIN-ASSOCIATED AND SH3 DOMAIN-CONTAINING BA-RELATED"/>
    <property type="match status" value="1"/>
</dbReference>
<dbReference type="CDD" id="cd07067">
    <property type="entry name" value="HP_PGM_like"/>
    <property type="match status" value="1"/>
</dbReference>
<name>A0A8T0CYW7_CORYI</name>
<dbReference type="SUPFAM" id="SSF53254">
    <property type="entry name" value="Phosphoglycerate mutase-like"/>
    <property type="match status" value="1"/>
</dbReference>
<dbReference type="AlphaFoldDB" id="A0A8T0CYW7"/>
<dbReference type="PIRSF" id="PIRSF015897">
    <property type="entry name" value="PRIB5"/>
    <property type="match status" value="1"/>
</dbReference>
<dbReference type="InterPro" id="IPR029033">
    <property type="entry name" value="His_PPase_superfam"/>
</dbReference>
<dbReference type="OrthoDB" id="414418at2759"/>